<gene>
    <name evidence="16" type="ORF">AADV58_13635</name>
</gene>
<evidence type="ECO:0000256" key="1">
    <source>
        <dbReference type="ARBA" id="ARBA00000085"/>
    </source>
</evidence>
<keyword evidence="11 13" id="KW-1133">Transmembrane helix</keyword>
<dbReference type="PROSITE" id="PS50112">
    <property type="entry name" value="PAS"/>
    <property type="match status" value="1"/>
</dbReference>
<evidence type="ECO:0000313" key="17">
    <source>
        <dbReference type="Proteomes" id="UP001479520"/>
    </source>
</evidence>
<dbReference type="InterPro" id="IPR004358">
    <property type="entry name" value="Sig_transdc_His_kin-like_C"/>
</dbReference>
<evidence type="ECO:0000256" key="3">
    <source>
        <dbReference type="ARBA" id="ARBA00012438"/>
    </source>
</evidence>
<keyword evidence="12" id="KW-0902">Two-component regulatory system</keyword>
<dbReference type="InterPro" id="IPR029151">
    <property type="entry name" value="Sensor-like_sf"/>
</dbReference>
<evidence type="ECO:0000256" key="9">
    <source>
        <dbReference type="ARBA" id="ARBA00022777"/>
    </source>
</evidence>
<evidence type="ECO:0000256" key="8">
    <source>
        <dbReference type="ARBA" id="ARBA00022741"/>
    </source>
</evidence>
<dbReference type="EC" id="2.7.13.3" evidence="3"/>
<dbReference type="InterPro" id="IPR013656">
    <property type="entry name" value="PAS_4"/>
</dbReference>
<accession>A0ABZ2XGC0</accession>
<dbReference type="PANTHER" id="PTHR43047">
    <property type="entry name" value="TWO-COMPONENT HISTIDINE PROTEIN KINASE"/>
    <property type="match status" value="1"/>
</dbReference>
<dbReference type="Proteomes" id="UP001479520">
    <property type="component" value="Chromosome"/>
</dbReference>
<dbReference type="Pfam" id="PF14827">
    <property type="entry name" value="dCache_3"/>
    <property type="match status" value="1"/>
</dbReference>
<keyword evidence="9" id="KW-0418">Kinase</keyword>
<dbReference type="SUPFAM" id="SSF55874">
    <property type="entry name" value="ATPase domain of HSP90 chaperone/DNA topoisomerase II/histidine kinase"/>
    <property type="match status" value="1"/>
</dbReference>
<proteinExistence type="predicted"/>
<keyword evidence="7 13" id="KW-0812">Transmembrane</keyword>
<comment type="catalytic activity">
    <reaction evidence="1">
        <text>ATP + protein L-histidine = ADP + protein N-phospho-L-histidine.</text>
        <dbReference type="EC" id="2.7.13.3"/>
    </reaction>
</comment>
<evidence type="ECO:0000256" key="2">
    <source>
        <dbReference type="ARBA" id="ARBA00004651"/>
    </source>
</evidence>
<keyword evidence="17" id="KW-1185">Reference proteome</keyword>
<organism evidence="16 17">
    <name type="scientific">Azonexus hydrophilus</name>
    <dbReference type="NCBI Taxonomy" id="418702"/>
    <lineage>
        <taxon>Bacteria</taxon>
        <taxon>Pseudomonadati</taxon>
        <taxon>Pseudomonadota</taxon>
        <taxon>Betaproteobacteria</taxon>
        <taxon>Rhodocyclales</taxon>
        <taxon>Azonexaceae</taxon>
        <taxon>Azonexus</taxon>
    </lineage>
</organism>
<feature type="domain" description="Histidine kinase" evidence="14">
    <location>
        <begin position="500"/>
        <end position="717"/>
    </location>
</feature>
<dbReference type="PRINTS" id="PR00344">
    <property type="entry name" value="BCTRLSENSOR"/>
</dbReference>
<dbReference type="PROSITE" id="PS50109">
    <property type="entry name" value="HIS_KIN"/>
    <property type="match status" value="1"/>
</dbReference>
<keyword evidence="4" id="KW-1003">Cell membrane</keyword>
<dbReference type="InterPro" id="IPR036890">
    <property type="entry name" value="HATPase_C_sf"/>
</dbReference>
<dbReference type="CDD" id="cd16922">
    <property type="entry name" value="HATPase_EvgS-ArcB-TorS-like"/>
    <property type="match status" value="1"/>
</dbReference>
<dbReference type="Pfam" id="PF00512">
    <property type="entry name" value="HisKA"/>
    <property type="match status" value="1"/>
</dbReference>
<dbReference type="Gene3D" id="3.30.565.10">
    <property type="entry name" value="Histidine kinase-like ATPase, C-terminal domain"/>
    <property type="match status" value="1"/>
</dbReference>
<dbReference type="InterPro" id="IPR000014">
    <property type="entry name" value="PAS"/>
</dbReference>
<dbReference type="SUPFAM" id="SSF55785">
    <property type="entry name" value="PYP-like sensor domain (PAS domain)"/>
    <property type="match status" value="1"/>
</dbReference>
<dbReference type="SMART" id="SM00388">
    <property type="entry name" value="HisKA"/>
    <property type="match status" value="1"/>
</dbReference>
<dbReference type="EMBL" id="CP151406">
    <property type="protein sequence ID" value="WZJ20977.1"/>
    <property type="molecule type" value="Genomic_DNA"/>
</dbReference>
<evidence type="ECO:0000256" key="13">
    <source>
        <dbReference type="SAM" id="Phobius"/>
    </source>
</evidence>
<evidence type="ECO:0000256" key="11">
    <source>
        <dbReference type="ARBA" id="ARBA00022989"/>
    </source>
</evidence>
<dbReference type="SUPFAM" id="SSF47384">
    <property type="entry name" value="Homodimeric domain of signal transducing histidine kinase"/>
    <property type="match status" value="1"/>
</dbReference>
<dbReference type="InterPro" id="IPR029150">
    <property type="entry name" value="dCache_3"/>
</dbReference>
<evidence type="ECO:0000259" key="14">
    <source>
        <dbReference type="PROSITE" id="PS50109"/>
    </source>
</evidence>
<evidence type="ECO:0000259" key="15">
    <source>
        <dbReference type="PROSITE" id="PS50112"/>
    </source>
</evidence>
<keyword evidence="10 16" id="KW-0067">ATP-binding</keyword>
<dbReference type="InterPro" id="IPR003594">
    <property type="entry name" value="HATPase_dom"/>
</dbReference>
<keyword evidence="6" id="KW-0808">Transferase</keyword>
<comment type="subcellular location">
    <subcellularLocation>
        <location evidence="2">Cell membrane</location>
        <topology evidence="2">Multi-pass membrane protein</topology>
    </subcellularLocation>
</comment>
<dbReference type="Gene3D" id="1.10.287.130">
    <property type="match status" value="1"/>
</dbReference>
<feature type="domain" description="PAS" evidence="15">
    <location>
        <begin position="346"/>
        <end position="402"/>
    </location>
</feature>
<dbReference type="InterPro" id="IPR036097">
    <property type="entry name" value="HisK_dim/P_sf"/>
</dbReference>
<dbReference type="CDD" id="cd00082">
    <property type="entry name" value="HisKA"/>
    <property type="match status" value="1"/>
</dbReference>
<feature type="transmembrane region" description="Helical" evidence="13">
    <location>
        <begin position="307"/>
        <end position="326"/>
    </location>
</feature>
<evidence type="ECO:0000256" key="12">
    <source>
        <dbReference type="ARBA" id="ARBA00023012"/>
    </source>
</evidence>
<keyword evidence="8" id="KW-0547">Nucleotide-binding</keyword>
<evidence type="ECO:0000313" key="16">
    <source>
        <dbReference type="EMBL" id="WZJ20977.1"/>
    </source>
</evidence>
<dbReference type="InterPro" id="IPR005467">
    <property type="entry name" value="His_kinase_dom"/>
</dbReference>
<dbReference type="CDD" id="cd00130">
    <property type="entry name" value="PAS"/>
    <property type="match status" value="1"/>
</dbReference>
<evidence type="ECO:0000256" key="4">
    <source>
        <dbReference type="ARBA" id="ARBA00022475"/>
    </source>
</evidence>
<dbReference type="Gene3D" id="3.30.450.20">
    <property type="entry name" value="PAS domain"/>
    <property type="match status" value="2"/>
</dbReference>
<evidence type="ECO:0000256" key="7">
    <source>
        <dbReference type="ARBA" id="ARBA00022692"/>
    </source>
</evidence>
<evidence type="ECO:0000256" key="10">
    <source>
        <dbReference type="ARBA" id="ARBA00022840"/>
    </source>
</evidence>
<evidence type="ECO:0000256" key="6">
    <source>
        <dbReference type="ARBA" id="ARBA00022679"/>
    </source>
</evidence>
<reference evidence="16 17" key="1">
    <citation type="submission" date="2024-04" db="EMBL/GenBank/DDBJ databases">
        <title>Dissimilatory iodate-reducing microorganisms contribute to the enrichment of iodine in groundwater.</title>
        <authorList>
            <person name="Jiang Z."/>
        </authorList>
    </citation>
    <scope>NUCLEOTIDE SEQUENCE [LARGE SCALE GENOMIC DNA]</scope>
    <source>
        <strain evidence="16 17">NCP973</strain>
    </source>
</reference>
<dbReference type="InterPro" id="IPR035965">
    <property type="entry name" value="PAS-like_dom_sf"/>
</dbReference>
<dbReference type="Pfam" id="PF02518">
    <property type="entry name" value="HATPase_c"/>
    <property type="match status" value="1"/>
</dbReference>
<protein>
    <recommendedName>
        <fullName evidence="3">histidine kinase</fullName>
        <ecNumber evidence="3">2.7.13.3</ecNumber>
    </recommendedName>
</protein>
<keyword evidence="5" id="KW-0597">Phosphoprotein</keyword>
<evidence type="ECO:0000256" key="5">
    <source>
        <dbReference type="ARBA" id="ARBA00022553"/>
    </source>
</evidence>
<dbReference type="Pfam" id="PF08448">
    <property type="entry name" value="PAS_4"/>
    <property type="match status" value="1"/>
</dbReference>
<keyword evidence="13" id="KW-0472">Membrane</keyword>
<dbReference type="InterPro" id="IPR003661">
    <property type="entry name" value="HisK_dim/P_dom"/>
</dbReference>
<dbReference type="PANTHER" id="PTHR43047:SF78">
    <property type="entry name" value="SENSORY_REGULATORY PROTEIN RPFC"/>
    <property type="match status" value="1"/>
</dbReference>
<dbReference type="SMART" id="SM00387">
    <property type="entry name" value="HATPase_c"/>
    <property type="match status" value="1"/>
</dbReference>
<dbReference type="GO" id="GO:0005524">
    <property type="term" value="F:ATP binding"/>
    <property type="evidence" value="ECO:0007669"/>
    <property type="project" value="UniProtKB-KW"/>
</dbReference>
<dbReference type="SUPFAM" id="SSF103190">
    <property type="entry name" value="Sensory domain-like"/>
    <property type="match status" value="1"/>
</dbReference>
<dbReference type="RefSeq" id="WP_157272460.1">
    <property type="nucleotide sequence ID" value="NZ_CALFBA010000171.1"/>
</dbReference>
<name>A0ABZ2XGC0_9RHOO</name>
<sequence length="719" mass="79760">MPFPSQTLRFQRQILLPVGCVLLALVVAFAAVFQWHQEKQERERTLNAAGQAKAAWQRLHDESLQHLSWFAREAASDAQLRQAMQQGNHAALLEASRQRFAELRKQFGISHWYFIRPDGHILLRVHAPQRSGDLITRKTLTQAMRSGQPGSGLELGPLGTYALRHVLPWHDGDTLIGYIELAQEVEYFASAIGEMLEVEVITAVDKQATSEAAFAAGKLELGFSGFWNEHPRIAIQQQGGRRLPEKLAEYWNTHPGGQAAQVLASHGELSDWSASLLPLPDVDGEAVASMAIVRDVGSERTEARRKLLSGLLLAAGLATLLLLALATRTRRIEQRLLSAHQSLAANEQRFQDIFSTSSDWWFWETDADHRFTFMTDNLHTLLGIEVRDLMGKSRRDIMVADDPEMQARIEAHFADLAAHRPFHRFEYEARLADDKRVWLSVSGVPVFGDKGQFQGYRGAASNVSLLHEQTMARERALAAEHLALEEAAAANRAKSEFLANMSHELRTPMNGVIGMCDLLLDTPLSDEQRDYAETVRDSANGLLGVINDILDFSKIESGKQAVEAIDFMLGDVLNATCRLLGTLAEGKQLAFRCTLSPELPEILCGDPCRLRQVLNNLIGNAIKFTENGSVELEVVPDGEAWLRFTVRDTGIGMTPAQMERLFQPFSQADGSMTRRFGGTGLGLSIAKRLVELMGGEIGVSSAPGQGSTFWFTLPRRQPD</sequence>
<dbReference type="NCBIfam" id="TIGR00229">
    <property type="entry name" value="sensory_box"/>
    <property type="match status" value="1"/>
</dbReference>